<dbReference type="InterPro" id="IPR000100">
    <property type="entry name" value="RNase_P"/>
</dbReference>
<dbReference type="Gene3D" id="3.30.230.10">
    <property type="match status" value="1"/>
</dbReference>
<dbReference type="GO" id="GO:0042781">
    <property type="term" value="F:3'-tRNA processing endoribonuclease activity"/>
    <property type="evidence" value="ECO:0007669"/>
    <property type="project" value="TreeGrafter"/>
</dbReference>
<dbReference type="STRING" id="670052.PA27867_3828"/>
<sequence length="212" mass="23438">MGRIVRLGLVSLTAGERSRSFNQLTPARGLPHSFPAARLGLRRSNTWRLNNEQENVPAEQPSSREGARFPSSYAHPRRTRHPRCSSSQGSHRTLRVSDPVLAHANRITSGSDYKAVVRRGMRVVGPHTVTYLRRTSEPTPVRFGFIVAKNVGGAVVRNRIRRRMKAVSFDLLPGVPAGTEVVFRALPTSVDASWPELVAELSTAMVKGQRGR</sequence>
<keyword evidence="5 7" id="KW-0378">Hydrolase</keyword>
<dbReference type="InterPro" id="IPR020539">
    <property type="entry name" value="RNase_P_CS"/>
</dbReference>
<evidence type="ECO:0000256" key="6">
    <source>
        <dbReference type="ARBA" id="ARBA00022884"/>
    </source>
</evidence>
<keyword evidence="3 7" id="KW-0540">Nuclease</keyword>
<dbReference type="GO" id="GO:0030677">
    <property type="term" value="C:ribonuclease P complex"/>
    <property type="evidence" value="ECO:0007669"/>
    <property type="project" value="TreeGrafter"/>
</dbReference>
<comment type="function">
    <text evidence="1 7">RNaseP catalyzes the removal of the 5'-leader sequence from pre-tRNA to produce the mature 5'-terminus. It can also cleave other RNA substrates such as 4.5S RNA. The protein component plays an auxiliary but essential role in vivo by binding to the 5'-leader sequence and broadening the substrate specificity of the ribozyme.</text>
</comment>
<evidence type="ECO:0000313" key="10">
    <source>
        <dbReference type="EMBL" id="ANP74743.1"/>
    </source>
</evidence>
<dbReference type="InterPro" id="IPR014721">
    <property type="entry name" value="Ribsml_uS5_D2-typ_fold_subgr"/>
</dbReference>
<name>A0A1B1BQQ6_9MICO</name>
<keyword evidence="2 7" id="KW-0819">tRNA processing</keyword>
<dbReference type="HAMAP" id="MF_00227">
    <property type="entry name" value="RNase_P"/>
    <property type="match status" value="1"/>
</dbReference>
<dbReference type="PROSITE" id="PS00648">
    <property type="entry name" value="RIBONUCLEASE_P"/>
    <property type="match status" value="1"/>
</dbReference>
<evidence type="ECO:0000256" key="3">
    <source>
        <dbReference type="ARBA" id="ARBA00022722"/>
    </source>
</evidence>
<dbReference type="Proteomes" id="UP000092582">
    <property type="component" value="Chromosome 1"/>
</dbReference>
<dbReference type="PANTHER" id="PTHR33992:SF1">
    <property type="entry name" value="RIBONUCLEASE P PROTEIN COMPONENT"/>
    <property type="match status" value="1"/>
</dbReference>
<organism evidence="10 11">
    <name type="scientific">Cryobacterium arcticum</name>
    <dbReference type="NCBI Taxonomy" id="670052"/>
    <lineage>
        <taxon>Bacteria</taxon>
        <taxon>Bacillati</taxon>
        <taxon>Actinomycetota</taxon>
        <taxon>Actinomycetes</taxon>
        <taxon>Micrococcales</taxon>
        <taxon>Microbacteriaceae</taxon>
        <taxon>Cryobacterium</taxon>
    </lineage>
</organism>
<dbReference type="AlphaFoldDB" id="A0A1B1BQQ6"/>
<dbReference type="SUPFAM" id="SSF54211">
    <property type="entry name" value="Ribosomal protein S5 domain 2-like"/>
    <property type="match status" value="1"/>
</dbReference>
<keyword evidence="6 7" id="KW-0694">RNA-binding</keyword>
<dbReference type="KEGG" id="cart:PA27867_3828"/>
<gene>
    <name evidence="7" type="primary">rnpA</name>
    <name evidence="10" type="ORF">PA27867_3828</name>
</gene>
<evidence type="ECO:0000313" key="11">
    <source>
        <dbReference type="Proteomes" id="UP000092582"/>
    </source>
</evidence>
<dbReference type="NCBIfam" id="TIGR00188">
    <property type="entry name" value="rnpA"/>
    <property type="match status" value="1"/>
</dbReference>
<dbReference type="GO" id="GO:0001682">
    <property type="term" value="P:tRNA 5'-leader removal"/>
    <property type="evidence" value="ECO:0007669"/>
    <property type="project" value="UniProtKB-UniRule"/>
</dbReference>
<dbReference type="GO" id="GO:0000049">
    <property type="term" value="F:tRNA binding"/>
    <property type="evidence" value="ECO:0007669"/>
    <property type="project" value="UniProtKB-UniRule"/>
</dbReference>
<evidence type="ECO:0000256" key="4">
    <source>
        <dbReference type="ARBA" id="ARBA00022759"/>
    </source>
</evidence>
<evidence type="ECO:0000256" key="8">
    <source>
        <dbReference type="NCBIfam" id="TIGR00188"/>
    </source>
</evidence>
<evidence type="ECO:0000256" key="7">
    <source>
        <dbReference type="HAMAP-Rule" id="MF_00227"/>
    </source>
</evidence>
<proteinExistence type="inferred from homology"/>
<dbReference type="PANTHER" id="PTHR33992">
    <property type="entry name" value="RIBONUCLEASE P PROTEIN COMPONENT"/>
    <property type="match status" value="1"/>
</dbReference>
<dbReference type="EMBL" id="CP016282">
    <property type="protein sequence ID" value="ANP74743.1"/>
    <property type="molecule type" value="Genomic_DNA"/>
</dbReference>
<keyword evidence="4 7" id="KW-0255">Endonuclease</keyword>
<evidence type="ECO:0000256" key="2">
    <source>
        <dbReference type="ARBA" id="ARBA00022694"/>
    </source>
</evidence>
<dbReference type="EC" id="3.1.26.5" evidence="7 8"/>
<evidence type="ECO:0000256" key="9">
    <source>
        <dbReference type="SAM" id="MobiDB-lite"/>
    </source>
</evidence>
<dbReference type="Pfam" id="PF00825">
    <property type="entry name" value="Ribonuclease_P"/>
    <property type="match status" value="1"/>
</dbReference>
<evidence type="ECO:0000256" key="1">
    <source>
        <dbReference type="ARBA" id="ARBA00002663"/>
    </source>
</evidence>
<comment type="subunit">
    <text evidence="7">Consists of a catalytic RNA component (M1 or rnpB) and a protein subunit.</text>
</comment>
<accession>A0A1B1BQQ6</accession>
<evidence type="ECO:0000256" key="5">
    <source>
        <dbReference type="ARBA" id="ARBA00022801"/>
    </source>
</evidence>
<keyword evidence="11" id="KW-1185">Reference proteome</keyword>
<dbReference type="GO" id="GO:0004526">
    <property type="term" value="F:ribonuclease P activity"/>
    <property type="evidence" value="ECO:0007669"/>
    <property type="project" value="UniProtKB-UniRule"/>
</dbReference>
<comment type="similarity">
    <text evidence="7">Belongs to the RnpA family.</text>
</comment>
<dbReference type="PATRIC" id="fig|670052.7.peg.3934"/>
<reference evidence="10 11" key="1">
    <citation type="submission" date="2016-06" db="EMBL/GenBank/DDBJ databases">
        <title>Genome sequencing of Cryobacterium arcticum PAMC 27867.</title>
        <authorList>
            <person name="Lee J."/>
            <person name="Kim O.-S."/>
        </authorList>
    </citation>
    <scope>NUCLEOTIDE SEQUENCE [LARGE SCALE GENOMIC DNA]</scope>
    <source>
        <strain evidence="10 11">PAMC 27867</strain>
    </source>
</reference>
<feature type="region of interest" description="Disordered" evidence="9">
    <location>
        <begin position="52"/>
        <end position="94"/>
    </location>
</feature>
<protein>
    <recommendedName>
        <fullName evidence="7 8">Ribonuclease P protein component</fullName>
        <shortName evidence="7">RNase P protein</shortName>
        <shortName evidence="7">RNaseP protein</shortName>
        <ecNumber evidence="7 8">3.1.26.5</ecNumber>
    </recommendedName>
    <alternativeName>
        <fullName evidence="7">Protein C5</fullName>
    </alternativeName>
</protein>
<dbReference type="InterPro" id="IPR020568">
    <property type="entry name" value="Ribosomal_Su5_D2-typ_SF"/>
</dbReference>
<comment type="catalytic activity">
    <reaction evidence="7">
        <text>Endonucleolytic cleavage of RNA, removing 5'-extranucleotides from tRNA precursor.</text>
        <dbReference type="EC" id="3.1.26.5"/>
    </reaction>
</comment>